<sequence>MSERKSVLLATKSEWREVKDNPSTTIHYVLICKGLSSETNDLTNIPSSLLSLLKEFQDVFPDELPHGLPPLRGIEHRIDLIPGAPLPNRAAYRTNPEDTKEIQRQIQDLLAKGYVEHQDHGEDVTPWSREGEEQLIEKMYTELDPKSPEERKEEETDGRSRTRSDRAADRATRLSPVDRPPDRAARITTGLPTGAIRTTSRGLGTSSGRRPVTGPVRTGPPGHRPGLTGSLTGRPVTDPV</sequence>
<dbReference type="PANTHER" id="PTHR35046:SF9">
    <property type="entry name" value="RNA-DIRECTED DNA POLYMERASE"/>
    <property type="match status" value="1"/>
</dbReference>
<evidence type="ECO:0000256" key="1">
    <source>
        <dbReference type="SAM" id="MobiDB-lite"/>
    </source>
</evidence>
<organism evidence="2 3">
    <name type="scientific">Lolium multiflorum</name>
    <name type="common">Italian ryegrass</name>
    <name type="synonym">Lolium perenne subsp. multiflorum</name>
    <dbReference type="NCBI Taxonomy" id="4521"/>
    <lineage>
        <taxon>Eukaryota</taxon>
        <taxon>Viridiplantae</taxon>
        <taxon>Streptophyta</taxon>
        <taxon>Embryophyta</taxon>
        <taxon>Tracheophyta</taxon>
        <taxon>Spermatophyta</taxon>
        <taxon>Magnoliopsida</taxon>
        <taxon>Liliopsida</taxon>
        <taxon>Poales</taxon>
        <taxon>Poaceae</taxon>
        <taxon>BOP clade</taxon>
        <taxon>Pooideae</taxon>
        <taxon>Poodae</taxon>
        <taxon>Poeae</taxon>
        <taxon>Poeae Chloroplast Group 2 (Poeae type)</taxon>
        <taxon>Loliodinae</taxon>
        <taxon>Loliinae</taxon>
        <taxon>Lolium</taxon>
    </lineage>
</organism>
<evidence type="ECO:0000313" key="3">
    <source>
        <dbReference type="Proteomes" id="UP001231189"/>
    </source>
</evidence>
<dbReference type="SUPFAM" id="SSF56672">
    <property type="entry name" value="DNA/RNA polymerases"/>
    <property type="match status" value="1"/>
</dbReference>
<protein>
    <submittedName>
        <fullName evidence="2">Uncharacterized protein</fullName>
    </submittedName>
</protein>
<dbReference type="AlphaFoldDB" id="A0AAD8Q3W1"/>
<feature type="compositionally biased region" description="Polar residues" evidence="1">
    <location>
        <begin position="196"/>
        <end position="207"/>
    </location>
</feature>
<keyword evidence="3" id="KW-1185">Reference proteome</keyword>
<dbReference type="PANTHER" id="PTHR35046">
    <property type="entry name" value="ZINC KNUCKLE (CCHC-TYPE) FAMILY PROTEIN"/>
    <property type="match status" value="1"/>
</dbReference>
<dbReference type="EMBL" id="JAUUTY010000695">
    <property type="protein sequence ID" value="KAK1594686.1"/>
    <property type="molecule type" value="Genomic_DNA"/>
</dbReference>
<comment type="caution">
    <text evidence="2">The sequence shown here is derived from an EMBL/GenBank/DDBJ whole genome shotgun (WGS) entry which is preliminary data.</text>
</comment>
<accession>A0AAD8Q3W1</accession>
<feature type="compositionally biased region" description="Low complexity" evidence="1">
    <location>
        <begin position="208"/>
        <end position="226"/>
    </location>
</feature>
<evidence type="ECO:0000313" key="2">
    <source>
        <dbReference type="EMBL" id="KAK1594686.1"/>
    </source>
</evidence>
<name>A0AAD8Q3W1_LOLMU</name>
<reference evidence="2" key="1">
    <citation type="submission" date="2023-07" db="EMBL/GenBank/DDBJ databases">
        <title>A chromosome-level genome assembly of Lolium multiflorum.</title>
        <authorList>
            <person name="Chen Y."/>
            <person name="Copetti D."/>
            <person name="Kolliker R."/>
            <person name="Studer B."/>
        </authorList>
    </citation>
    <scope>NUCLEOTIDE SEQUENCE</scope>
    <source>
        <strain evidence="2">02402/16</strain>
        <tissue evidence="2">Leaf</tissue>
    </source>
</reference>
<dbReference type="Gene3D" id="3.10.10.10">
    <property type="entry name" value="HIV Type 1 Reverse Transcriptase, subunit A, domain 1"/>
    <property type="match status" value="1"/>
</dbReference>
<feature type="region of interest" description="Disordered" evidence="1">
    <location>
        <begin position="139"/>
        <end position="240"/>
    </location>
</feature>
<dbReference type="InterPro" id="IPR043502">
    <property type="entry name" value="DNA/RNA_pol_sf"/>
</dbReference>
<dbReference type="Proteomes" id="UP001231189">
    <property type="component" value="Unassembled WGS sequence"/>
</dbReference>
<feature type="compositionally biased region" description="Basic and acidic residues" evidence="1">
    <location>
        <begin position="139"/>
        <end position="172"/>
    </location>
</feature>
<gene>
    <name evidence="2" type="ORF">QYE76_008262</name>
</gene>
<proteinExistence type="predicted"/>